<dbReference type="CDD" id="cd00761">
    <property type="entry name" value="Glyco_tranf_GTA_type"/>
    <property type="match status" value="1"/>
</dbReference>
<organism evidence="2 3">
    <name type="scientific">Aeromonas cavernicola</name>
    <dbReference type="NCBI Taxonomy" id="1006623"/>
    <lineage>
        <taxon>Bacteria</taxon>
        <taxon>Pseudomonadati</taxon>
        <taxon>Pseudomonadota</taxon>
        <taxon>Gammaproteobacteria</taxon>
        <taxon>Aeromonadales</taxon>
        <taxon>Aeromonadaceae</taxon>
        <taxon>Aeromonas</taxon>
    </lineage>
</organism>
<proteinExistence type="predicted"/>
<dbReference type="Pfam" id="PF04464">
    <property type="entry name" value="Glyphos_transf"/>
    <property type="match status" value="1"/>
</dbReference>
<dbReference type="OrthoDB" id="9811884at2"/>
<feature type="domain" description="Glycosyltransferase 2-like" evidence="1">
    <location>
        <begin position="43"/>
        <end position="188"/>
    </location>
</feature>
<dbReference type="InterPro" id="IPR043148">
    <property type="entry name" value="TagF_C"/>
</dbReference>
<dbReference type="EMBL" id="PGGC01000112">
    <property type="protein sequence ID" value="PJG58403.1"/>
    <property type="molecule type" value="Genomic_DNA"/>
</dbReference>
<comment type="caution">
    <text evidence="2">The sequence shown here is derived from an EMBL/GenBank/DDBJ whole genome shotgun (WGS) entry which is preliminary data.</text>
</comment>
<evidence type="ECO:0000313" key="3">
    <source>
        <dbReference type="Proteomes" id="UP000235861"/>
    </source>
</evidence>
<gene>
    <name evidence="2" type="ORF">CUC53_12785</name>
</gene>
<dbReference type="RefSeq" id="WP_100294516.1">
    <property type="nucleotide sequence ID" value="NZ_PGGC01000112.1"/>
</dbReference>
<dbReference type="SUPFAM" id="SSF53448">
    <property type="entry name" value="Nucleotide-diphospho-sugar transferases"/>
    <property type="match status" value="1"/>
</dbReference>
<dbReference type="GO" id="GO:0016758">
    <property type="term" value="F:hexosyltransferase activity"/>
    <property type="evidence" value="ECO:0007669"/>
    <property type="project" value="UniProtKB-ARBA"/>
</dbReference>
<dbReference type="GO" id="GO:0047355">
    <property type="term" value="F:CDP-glycerol glycerophosphotransferase activity"/>
    <property type="evidence" value="ECO:0007669"/>
    <property type="project" value="InterPro"/>
</dbReference>
<evidence type="ECO:0000313" key="2">
    <source>
        <dbReference type="EMBL" id="PJG58403.1"/>
    </source>
</evidence>
<dbReference type="Gene3D" id="1.25.40.10">
    <property type="entry name" value="Tetratricopeptide repeat domain"/>
    <property type="match status" value="2"/>
</dbReference>
<protein>
    <recommendedName>
        <fullName evidence="1">Glycosyltransferase 2-like domain-containing protein</fullName>
    </recommendedName>
</protein>
<dbReference type="InterPro" id="IPR011990">
    <property type="entry name" value="TPR-like_helical_dom_sf"/>
</dbReference>
<dbReference type="InterPro" id="IPR007554">
    <property type="entry name" value="Glycerophosphate_synth"/>
</dbReference>
<dbReference type="Gene3D" id="3.90.550.10">
    <property type="entry name" value="Spore Coat Polysaccharide Biosynthesis Protein SpsA, Chain A"/>
    <property type="match status" value="1"/>
</dbReference>
<keyword evidence="3" id="KW-1185">Reference proteome</keyword>
<accession>A0A2H9U301</accession>
<dbReference type="PANTHER" id="PTHR22916:SF3">
    <property type="entry name" value="UDP-GLCNAC:BETAGAL BETA-1,3-N-ACETYLGLUCOSAMINYLTRANSFERASE-LIKE PROTEIN 1"/>
    <property type="match status" value="1"/>
</dbReference>
<dbReference type="SUPFAM" id="SSF53756">
    <property type="entry name" value="UDP-Glycosyltransferase/glycogen phosphorylase"/>
    <property type="match status" value="1"/>
</dbReference>
<dbReference type="SUPFAM" id="SSF48452">
    <property type="entry name" value="TPR-like"/>
    <property type="match status" value="1"/>
</dbReference>
<name>A0A2H9U301_9GAMM</name>
<dbReference type="Pfam" id="PF00535">
    <property type="entry name" value="Glycos_transf_2"/>
    <property type="match status" value="1"/>
</dbReference>
<reference evidence="2 3" key="1">
    <citation type="submission" date="2017-11" db="EMBL/GenBank/DDBJ databases">
        <title>Draft genome sequence of environmental isolate Aeromonas cavernicola sp. nov. MDC 2508.</title>
        <authorList>
            <person name="Colston S.M."/>
            <person name="Navarro A."/>
            <person name="Martinez-Murcia A.J."/>
            <person name="Graf J."/>
        </authorList>
    </citation>
    <scope>NUCLEOTIDE SEQUENCE [LARGE SCALE GENOMIC DNA]</scope>
    <source>
        <strain evidence="2 3">MDC 2508</strain>
    </source>
</reference>
<sequence>MLNRKFRKLFNNPKLFLSDMAIKHSNKISYFKPKNMEGHYQYTVISAVYNVGHYLDDYFESLVKQRLDFKKHIQLILVDDGSTDNSADIIRRWQKKYPKNIMYLYKENGGQASARNAGITHANTEWITFIDPDDFMDYDYFSEVDKSIYKNKDAALVCCNMIFYMEDKKIYSDGHALNYKFKDCNSHHSISDDPHGIQLSAPSAFFRNDIVKSNSIIFNQNIKPSFEDGEFVLRYKAHSCGMMVLNLKTAKYYYRRRSDNSSTVNTAWTKKEQYNNVLLYGFISSLKFYQEKFGYIPEFVQKTILYHLSWYFMLYSGSARGIPILDDVEQDNTHNLITETLSYIDSHIIWKCKTPGFNYYYRLGVTNLSAAKKPHFDVVYIDEIDQNKKIIRINFYHLESEPFIDISLNEVSIQPISIKIKDHLFLHKSFIKQQIILIKYESDQDELAFATLSSSTTISMAGQDFKKIAISEAIKLTSPAKKSLDSEAKTLLYVSKETSIKRRYNNAWLFIDRISKASDNAEALYRFCKEKNENCFFIINKNCDDWNRLESDGFNLIEYGSDEHKMALLNAKYLISSHTEISLLSKKIFGEHLKYKFIFLQHGITLNDASDWLNKERIDLFITATLAEHNSITSQNNNYKYSNANTVLCGFPRHDCLVKNHDSKKIVIVPTWRSYLTGGVDKTTGLRNENDNFANSEFYIKWNELLNSVEFHSICEEKKCDVYFLLHPNMNQYKDFFTSNLEIKVLDPLTTNYSELISNTSLLITDYSSIAFDMAVLETPVIYYQFDYERVYSGAHTISKGYFDFITNGFGPVVYEKPEVIKQMKYIIDRNFLLENVYLSRIVDTFPYRDNNNSKRVYNAIYGKMEFVDTEKITDDSLFIHANNASISQKWNFAEKRWANIKSLSSNPSNEVCLKLVESIRNQGHLSKAEDLYKSIKNESSLNTYDFIREAALLSICRHKWSEAIVNFKRLPYFNDLDFILCSKAYSELKWNSEIVEHLKQIKKLYDINHNVYKICKAYYYISINSFQDALDLLQVEFKHATEKELRRFKPQLMMAKCLRELNRLDDAAQFLVNYEKHTRNDPICREEISQLAYARGNYDKVIKQIDLAYKNHKDLPESLAIIMIKSFQNKINDIATTQYYSNNDDVILLRIKYLREHGNIAQAKALLEQYFMSKNRSEWTDSVYFEAAGVAMASHDWQLAITHWDCLKLHDGISGMARIRCLAELGRSKAIKRVLIDASWLSDLSTAQKNFAHALYHVATRDWDSAIHLLQMAIPVYEKLEFLVHKPQLWLSRCFREKGLLIDAGLQLESYEKHTRNDPECRIQIAKLALAKKNFKKTILQIERAFPDTLNTPDDIAAIMIYALNQLQLFEKSAQFMRSIPENKFSSVAKHVEIIIKTLNGIPSKSVAA</sequence>
<dbReference type="InterPro" id="IPR029044">
    <property type="entry name" value="Nucleotide-diphossugar_trans"/>
</dbReference>
<dbReference type="Gene3D" id="3.40.50.12580">
    <property type="match status" value="1"/>
</dbReference>
<dbReference type="Proteomes" id="UP000235861">
    <property type="component" value="Unassembled WGS sequence"/>
</dbReference>
<dbReference type="InterPro" id="IPR001173">
    <property type="entry name" value="Glyco_trans_2-like"/>
</dbReference>
<dbReference type="GO" id="GO:0016020">
    <property type="term" value="C:membrane"/>
    <property type="evidence" value="ECO:0007669"/>
    <property type="project" value="InterPro"/>
</dbReference>
<dbReference type="PANTHER" id="PTHR22916">
    <property type="entry name" value="GLYCOSYLTRANSFERASE"/>
    <property type="match status" value="1"/>
</dbReference>
<evidence type="ECO:0000259" key="1">
    <source>
        <dbReference type="Pfam" id="PF00535"/>
    </source>
</evidence>